<evidence type="ECO:0000256" key="3">
    <source>
        <dbReference type="ARBA" id="ARBA00022515"/>
    </source>
</evidence>
<accession>A0A1V6N2T7</accession>
<keyword evidence="10 11" id="KW-0464">Manganese</keyword>
<reference evidence="14 15" key="1">
    <citation type="submission" date="2014-12" db="EMBL/GenBank/DDBJ databases">
        <title>Genome sequence of Methanobrevibacter arboriphilicus DH1, DSM1125.</title>
        <authorList>
            <person name="Poehlein A."/>
            <person name="Thauer R.K."/>
            <person name="Seedorf H."/>
            <person name="Daniel R."/>
        </authorList>
    </citation>
    <scope>NUCLEOTIDE SEQUENCE [LARGE SCALE GENOMIC DNA]</scope>
    <source>
        <strain evidence="14 15">DH1</strain>
    </source>
</reference>
<dbReference type="PANTHER" id="PTHR10536">
    <property type="entry name" value="DNA PRIMASE SMALL SUBUNIT"/>
    <property type="match status" value="1"/>
</dbReference>
<dbReference type="NCBIfam" id="TIGR00335">
    <property type="entry name" value="primase_sml"/>
    <property type="match status" value="1"/>
</dbReference>
<dbReference type="EMBL" id="JXMW01000006">
    <property type="protein sequence ID" value="OQD58985.1"/>
    <property type="molecule type" value="Genomic_DNA"/>
</dbReference>
<evidence type="ECO:0000256" key="8">
    <source>
        <dbReference type="ARBA" id="ARBA00022842"/>
    </source>
</evidence>
<dbReference type="GO" id="GO:1990077">
    <property type="term" value="C:primosome complex"/>
    <property type="evidence" value="ECO:0007669"/>
    <property type="project" value="UniProtKB-KW"/>
</dbReference>
<dbReference type="GO" id="GO:0000428">
    <property type="term" value="C:DNA-directed RNA polymerase complex"/>
    <property type="evidence" value="ECO:0007669"/>
    <property type="project" value="UniProtKB-KW"/>
</dbReference>
<dbReference type="GO" id="GO:0046872">
    <property type="term" value="F:metal ion binding"/>
    <property type="evidence" value="ECO:0007669"/>
    <property type="project" value="UniProtKB-KW"/>
</dbReference>
<evidence type="ECO:0000256" key="10">
    <source>
        <dbReference type="ARBA" id="ARBA00023211"/>
    </source>
</evidence>
<gene>
    <name evidence="11 14" type="primary">priS</name>
    <name evidence="14" type="ORF">MBBAR_6c00950</name>
</gene>
<dbReference type="InterPro" id="IPR002755">
    <property type="entry name" value="DNA_primase_S"/>
</dbReference>
<dbReference type="AlphaFoldDB" id="A0A1V6N2T7"/>
<evidence type="ECO:0000256" key="6">
    <source>
        <dbReference type="ARBA" id="ARBA00022705"/>
    </source>
</evidence>
<evidence type="ECO:0000256" key="13">
    <source>
        <dbReference type="RuleBase" id="RU004224"/>
    </source>
</evidence>
<evidence type="ECO:0000256" key="5">
    <source>
        <dbReference type="ARBA" id="ARBA00022695"/>
    </source>
</evidence>
<protein>
    <recommendedName>
        <fullName evidence="11">DNA primase small subunit PriS</fullName>
        <ecNumber evidence="11">2.7.7.-</ecNumber>
    </recommendedName>
</protein>
<keyword evidence="2 11" id="KW-0240">DNA-directed RNA polymerase</keyword>
<comment type="caution">
    <text evidence="14">The sequence shown here is derived from an EMBL/GenBank/DDBJ whole genome shotgun (WGS) entry which is preliminary data.</text>
</comment>
<dbReference type="InterPro" id="IPR023639">
    <property type="entry name" value="DNA_primase_ssu_PriS"/>
</dbReference>
<evidence type="ECO:0000256" key="9">
    <source>
        <dbReference type="ARBA" id="ARBA00023163"/>
    </source>
</evidence>
<keyword evidence="5 11" id="KW-0548">Nucleotidyltransferase</keyword>
<proteinExistence type="inferred from homology"/>
<keyword evidence="4 11" id="KW-0808">Transferase</keyword>
<feature type="active site" evidence="11">
    <location>
        <position position="115"/>
    </location>
</feature>
<dbReference type="HAMAP" id="MF_00700">
    <property type="entry name" value="DNA_primase_sml_arc"/>
    <property type="match status" value="1"/>
</dbReference>
<dbReference type="Pfam" id="PF01896">
    <property type="entry name" value="DNA_primase_S"/>
    <property type="match status" value="1"/>
</dbReference>
<evidence type="ECO:0000256" key="2">
    <source>
        <dbReference type="ARBA" id="ARBA00022478"/>
    </source>
</evidence>
<evidence type="ECO:0000313" key="14">
    <source>
        <dbReference type="EMBL" id="OQD58985.1"/>
    </source>
</evidence>
<keyword evidence="9 11" id="KW-0804">Transcription</keyword>
<keyword evidence="8 11" id="KW-0460">Magnesium</keyword>
<feature type="active site" evidence="11">
    <location>
        <position position="296"/>
    </location>
</feature>
<evidence type="ECO:0000256" key="11">
    <source>
        <dbReference type="HAMAP-Rule" id="MF_00700"/>
    </source>
</evidence>
<dbReference type="GO" id="GO:0003899">
    <property type="term" value="F:DNA-directed RNA polymerase activity"/>
    <property type="evidence" value="ECO:0007669"/>
    <property type="project" value="UniProtKB-UniRule"/>
</dbReference>
<comment type="function">
    <text evidence="13">RNA polymerase that catalyzes the synthesis of short RNA molecules used as primers for DNA polymerase during DNA replication.</text>
</comment>
<dbReference type="Gene3D" id="1.10.8.160">
    <property type="entry name" value="DNA primase S, domain 2"/>
    <property type="match status" value="1"/>
</dbReference>
<sequence length="345" mass="40414">MILGISSKNSYTYLWHIYGDIIFKTATLEERRRYYREEWSEKDLPKFITDELRMREFGFDHLGHGPNDRYKVFKGKDSLRRFLRYKTPFAAYISVAFYNNPRRRGDWLKSEYVFDVDAKDLPIRSCDCDGVCEICLSEALEIVNNMIDTLEGDLGIKKIHLIYSGRGYHIRILDDEIMDSDSELRSEILKYVAGAEVPKLKYGNISEGSGSSYNFEHFSIPIAYPKVFTKRIKYNIQHLKGNEEIDDINKNLLKDIIKNRDLLDDDQWGIFRSKIGPRRYKNMVTGMARVNLATIDAKVSIDLKRILRLPTSLHSKVSMKCVEVKDREWFDPFKSAVPKFVEERK</sequence>
<evidence type="ECO:0000256" key="4">
    <source>
        <dbReference type="ARBA" id="ARBA00022679"/>
    </source>
</evidence>
<evidence type="ECO:0000313" key="15">
    <source>
        <dbReference type="Proteomes" id="UP000191661"/>
    </source>
</evidence>
<dbReference type="GO" id="GO:0006269">
    <property type="term" value="P:DNA replication, synthesis of primer"/>
    <property type="evidence" value="ECO:0007669"/>
    <property type="project" value="UniProtKB-UniRule"/>
</dbReference>
<evidence type="ECO:0000256" key="7">
    <source>
        <dbReference type="ARBA" id="ARBA00022723"/>
    </source>
</evidence>
<keyword evidence="6 11" id="KW-0235">DNA replication</keyword>
<comment type="similarity">
    <text evidence="1 11 12">Belongs to the eukaryotic-type primase small subunit family.</text>
</comment>
<dbReference type="SUPFAM" id="SSF56747">
    <property type="entry name" value="Prim-pol domain"/>
    <property type="match status" value="1"/>
</dbReference>
<keyword evidence="15" id="KW-1185">Reference proteome</keyword>
<dbReference type="Proteomes" id="UP000191661">
    <property type="component" value="Unassembled WGS sequence"/>
</dbReference>
<name>A0A1V6N2T7_METAZ</name>
<dbReference type="EC" id="2.7.7.-" evidence="11"/>
<comment type="function">
    <text evidence="11">Catalytic subunit of DNA primase, an RNA polymerase that catalyzes the synthesis of short RNA molecules used as primers for DNA polymerase during DNA replication. The small subunit contains the primase catalytic core and has DNA synthesis activity on its own. Binding to the large subunit stabilizes and modulates the activity, increasing the rate of DNA synthesis while decreasing the length of the DNA fragments, and conferring RNA synthesis capability. The DNA polymerase activity may enable DNA primase to also catalyze primer extension after primer synthesis. May also play a role in DNA repair.</text>
</comment>
<comment type="subunit">
    <text evidence="11">Heterodimer of a small subunit (PriS) and a large subunit (PriL).</text>
</comment>
<evidence type="ECO:0000256" key="1">
    <source>
        <dbReference type="ARBA" id="ARBA00009762"/>
    </source>
</evidence>
<organism evidence="14 15">
    <name type="scientific">Methanobrevibacter arboriphilus JCM 13429 = DSM 1125</name>
    <dbReference type="NCBI Taxonomy" id="1300164"/>
    <lineage>
        <taxon>Archaea</taxon>
        <taxon>Methanobacteriati</taxon>
        <taxon>Methanobacteriota</taxon>
        <taxon>Methanomada group</taxon>
        <taxon>Methanobacteria</taxon>
        <taxon>Methanobacteriales</taxon>
        <taxon>Methanobacteriaceae</taxon>
        <taxon>Methanobrevibacter</taxon>
    </lineage>
</organism>
<keyword evidence="7 11" id="KW-0479">Metal-binding</keyword>
<feature type="active site" evidence="11">
    <location>
        <position position="117"/>
    </location>
</feature>
<keyword evidence="3 11" id="KW-0639">Primosome</keyword>
<evidence type="ECO:0000256" key="12">
    <source>
        <dbReference type="RuleBase" id="RU003514"/>
    </source>
</evidence>
<dbReference type="Gene3D" id="3.90.920.10">
    <property type="entry name" value="DNA primase, PRIM domain"/>
    <property type="match status" value="1"/>
</dbReference>
<comment type="cofactor">
    <cofactor evidence="11">
        <name>Mg(2+)</name>
        <dbReference type="ChEBI" id="CHEBI:18420"/>
    </cofactor>
    <cofactor evidence="11">
        <name>Mn(2+)</name>
        <dbReference type="ChEBI" id="CHEBI:29035"/>
    </cofactor>
</comment>
<dbReference type="InterPro" id="IPR014052">
    <property type="entry name" value="DNA_primase_ssu_euk/arc"/>
</dbReference>